<dbReference type="Gene3D" id="1.10.30.10">
    <property type="entry name" value="High mobility group box domain"/>
    <property type="match status" value="1"/>
</dbReference>
<dbReference type="Proteomes" id="UP001432222">
    <property type="component" value="Chromosome"/>
</dbReference>
<evidence type="ECO:0000313" key="4">
    <source>
        <dbReference type="EMBL" id="WUQ87437.1"/>
    </source>
</evidence>
<feature type="domain" description="HMG box" evidence="3">
    <location>
        <begin position="20"/>
        <end position="88"/>
    </location>
</feature>
<protein>
    <submittedName>
        <fullName evidence="4">HMG-box domain-containing protein</fullName>
    </submittedName>
</protein>
<dbReference type="SUPFAM" id="SSF47095">
    <property type="entry name" value="HMG-box"/>
    <property type="match status" value="1"/>
</dbReference>
<organism evidence="4 5">
    <name type="scientific">Kitasatospora purpeofusca</name>
    <dbReference type="NCBI Taxonomy" id="67352"/>
    <lineage>
        <taxon>Bacteria</taxon>
        <taxon>Bacillati</taxon>
        <taxon>Actinomycetota</taxon>
        <taxon>Actinomycetes</taxon>
        <taxon>Kitasatosporales</taxon>
        <taxon>Streptomycetaceae</taxon>
        <taxon>Kitasatospora</taxon>
    </lineage>
</organism>
<proteinExistence type="predicted"/>
<evidence type="ECO:0000256" key="2">
    <source>
        <dbReference type="SAM" id="MobiDB-lite"/>
    </source>
</evidence>
<reference evidence="4" key="1">
    <citation type="submission" date="2022-10" db="EMBL/GenBank/DDBJ databases">
        <title>The complete genomes of actinobacterial strains from the NBC collection.</title>
        <authorList>
            <person name="Joergensen T.S."/>
            <person name="Alvarez Arevalo M."/>
            <person name="Sterndorff E.B."/>
            <person name="Faurdal D."/>
            <person name="Vuksanovic O."/>
            <person name="Mourched A.-S."/>
            <person name="Charusanti P."/>
            <person name="Shaw S."/>
            <person name="Blin K."/>
            <person name="Weber T."/>
        </authorList>
    </citation>
    <scope>NUCLEOTIDE SEQUENCE</scope>
    <source>
        <strain evidence="4">NBC_00222</strain>
    </source>
</reference>
<keyword evidence="5" id="KW-1185">Reference proteome</keyword>
<dbReference type="InterPro" id="IPR009071">
    <property type="entry name" value="HMG_box_dom"/>
</dbReference>
<evidence type="ECO:0000256" key="1">
    <source>
        <dbReference type="ARBA" id="ARBA00023125"/>
    </source>
</evidence>
<gene>
    <name evidence="4" type="ORF">OHA16_33400</name>
</gene>
<dbReference type="RefSeq" id="WP_328957995.1">
    <property type="nucleotide sequence ID" value="NZ_CP108110.1"/>
</dbReference>
<accession>A0ABZ1UBV9</accession>
<dbReference type="PANTHER" id="PTHR48112">
    <property type="entry name" value="HIGH MOBILITY GROUP PROTEIN DSP1"/>
    <property type="match status" value="1"/>
</dbReference>
<name>A0ABZ1UBV9_9ACTN</name>
<sequence length="96" mass="11138">MTSETKKKDRTKRKKDPNAPKRALTAYMFYGQEHRERVKQDNPAASVFEIAKILGSEWEALSDAGRVRYLEMAARDKARAEQEMAIYEGNKRDEDD</sequence>
<dbReference type="SMART" id="SM00398">
    <property type="entry name" value="HMG"/>
    <property type="match status" value="1"/>
</dbReference>
<feature type="region of interest" description="Disordered" evidence="2">
    <location>
        <begin position="1"/>
        <end position="23"/>
    </location>
</feature>
<dbReference type="PROSITE" id="PS50118">
    <property type="entry name" value="HMG_BOX_2"/>
    <property type="match status" value="1"/>
</dbReference>
<evidence type="ECO:0000259" key="3">
    <source>
        <dbReference type="PROSITE" id="PS50118"/>
    </source>
</evidence>
<keyword evidence="1" id="KW-0238">DNA-binding</keyword>
<dbReference type="Pfam" id="PF00505">
    <property type="entry name" value="HMG_box"/>
    <property type="match status" value="1"/>
</dbReference>
<dbReference type="InterPro" id="IPR050342">
    <property type="entry name" value="HMGB"/>
</dbReference>
<evidence type="ECO:0000313" key="5">
    <source>
        <dbReference type="Proteomes" id="UP001432222"/>
    </source>
</evidence>
<dbReference type="InterPro" id="IPR036910">
    <property type="entry name" value="HMG_box_dom_sf"/>
</dbReference>
<dbReference type="EMBL" id="CP108110">
    <property type="protein sequence ID" value="WUQ87437.1"/>
    <property type="molecule type" value="Genomic_DNA"/>
</dbReference>
<dbReference type="PRINTS" id="PR00886">
    <property type="entry name" value="HIGHMOBLTY12"/>
</dbReference>